<keyword evidence="4" id="KW-1185">Reference proteome</keyword>
<evidence type="ECO:0000256" key="1">
    <source>
        <dbReference type="SAM" id="MobiDB-lite"/>
    </source>
</evidence>
<reference evidence="3" key="2">
    <citation type="submission" date="2020-05" db="UniProtKB">
        <authorList>
            <consortium name="EnsemblMetazoa"/>
        </authorList>
    </citation>
    <scope>IDENTIFICATION</scope>
</reference>
<name>A0A084VJS1_ANOSI</name>
<dbReference type="VEuPathDB" id="VectorBase:ASIC005529"/>
<protein>
    <submittedName>
        <fullName evidence="2 3">Uncharacterized protein</fullName>
    </submittedName>
</protein>
<dbReference type="EnsemblMetazoa" id="ASIC005529-RA">
    <property type="protein sequence ID" value="ASIC005529-PA"/>
    <property type="gene ID" value="ASIC005529"/>
</dbReference>
<feature type="region of interest" description="Disordered" evidence="1">
    <location>
        <begin position="19"/>
        <end position="40"/>
    </location>
</feature>
<evidence type="ECO:0000313" key="4">
    <source>
        <dbReference type="Proteomes" id="UP000030765"/>
    </source>
</evidence>
<dbReference type="EMBL" id="ATLV01013862">
    <property type="status" value="NOT_ANNOTATED_CDS"/>
    <property type="molecule type" value="Genomic_DNA"/>
</dbReference>
<accession>A0A084VJS1</accession>
<proteinExistence type="predicted"/>
<dbReference type="AlphaFoldDB" id="A0A084VJS1"/>
<evidence type="ECO:0000313" key="3">
    <source>
        <dbReference type="EnsemblMetazoa" id="ASIC005529-PA"/>
    </source>
</evidence>
<feature type="compositionally biased region" description="Basic and acidic residues" evidence="1">
    <location>
        <begin position="30"/>
        <end position="39"/>
    </location>
</feature>
<reference evidence="2 4" key="1">
    <citation type="journal article" date="2014" name="BMC Genomics">
        <title>Genome sequence of Anopheles sinensis provides insight into genetics basis of mosquito competence for malaria parasites.</title>
        <authorList>
            <person name="Zhou D."/>
            <person name="Zhang D."/>
            <person name="Ding G."/>
            <person name="Shi L."/>
            <person name="Hou Q."/>
            <person name="Ye Y."/>
            <person name="Xu Y."/>
            <person name="Zhou H."/>
            <person name="Xiong C."/>
            <person name="Li S."/>
            <person name="Yu J."/>
            <person name="Hong S."/>
            <person name="Yu X."/>
            <person name="Zou P."/>
            <person name="Chen C."/>
            <person name="Chang X."/>
            <person name="Wang W."/>
            <person name="Lv Y."/>
            <person name="Sun Y."/>
            <person name="Ma L."/>
            <person name="Shen B."/>
            <person name="Zhu C."/>
        </authorList>
    </citation>
    <scope>NUCLEOTIDE SEQUENCE [LARGE SCALE GENOMIC DNA]</scope>
</reference>
<gene>
    <name evidence="2" type="ORF">ZHAS_00005529</name>
</gene>
<sequence>MESHYLGQYLPDGILLTEAARRPSSPHRGSMKEFERWEKPLPPAIVETTTTTAHVIPGETPIPTLELDDVGGGFLTHVHRNEIHKALHFREPAFFRVADKNGRPS</sequence>
<dbReference type="Proteomes" id="UP000030765">
    <property type="component" value="Unassembled WGS sequence"/>
</dbReference>
<organism evidence="2">
    <name type="scientific">Anopheles sinensis</name>
    <name type="common">Mosquito</name>
    <dbReference type="NCBI Taxonomy" id="74873"/>
    <lineage>
        <taxon>Eukaryota</taxon>
        <taxon>Metazoa</taxon>
        <taxon>Ecdysozoa</taxon>
        <taxon>Arthropoda</taxon>
        <taxon>Hexapoda</taxon>
        <taxon>Insecta</taxon>
        <taxon>Pterygota</taxon>
        <taxon>Neoptera</taxon>
        <taxon>Endopterygota</taxon>
        <taxon>Diptera</taxon>
        <taxon>Nematocera</taxon>
        <taxon>Culicoidea</taxon>
        <taxon>Culicidae</taxon>
        <taxon>Anophelinae</taxon>
        <taxon>Anopheles</taxon>
    </lineage>
</organism>
<dbReference type="EMBL" id="KE524905">
    <property type="protein sequence ID" value="KFB38215.1"/>
    <property type="molecule type" value="Genomic_DNA"/>
</dbReference>
<evidence type="ECO:0000313" key="2">
    <source>
        <dbReference type="EMBL" id="KFB38215.1"/>
    </source>
</evidence>